<evidence type="ECO:0000313" key="3">
    <source>
        <dbReference type="Proteomes" id="UP000002059"/>
    </source>
</evidence>
<feature type="signal peptide" evidence="1">
    <location>
        <begin position="1"/>
        <end position="20"/>
    </location>
</feature>
<keyword evidence="1" id="KW-0732">Signal</keyword>
<dbReference type="GeneID" id="9092178"/>
<dbReference type="Pfam" id="PF12296">
    <property type="entry name" value="HsbA"/>
    <property type="match status" value="1"/>
</dbReference>
<dbReference type="OrthoDB" id="2422134at2759"/>
<dbReference type="InterPro" id="IPR021054">
    <property type="entry name" value="Cell_wall_mannoprotein_1"/>
</dbReference>
<evidence type="ECO:0000256" key="1">
    <source>
        <dbReference type="SAM" id="SignalP"/>
    </source>
</evidence>
<feature type="chain" id="PRO_5002908874" evidence="1">
    <location>
        <begin position="21"/>
        <end position="117"/>
    </location>
</feature>
<gene>
    <name evidence="2" type="ORF">PAAG_09119</name>
</gene>
<protein>
    <submittedName>
        <fullName evidence="2">Uncharacterized protein</fullName>
    </submittedName>
</protein>
<proteinExistence type="predicted"/>
<sequence>MKLATTLITLGLTLAGGVVSDPIPVNLDLAAFQAIFNSIDSSSSAYSAAIKRGQEGGIISAGDNLVTDINKGVENANVKEKFSAFEVLGLIMPLESLTKKIEAMTGEIIAKKDEFKA</sequence>
<evidence type="ECO:0000313" key="2">
    <source>
        <dbReference type="EMBL" id="EEH41739.2"/>
    </source>
</evidence>
<reference evidence="2 3" key="1">
    <citation type="journal article" date="2011" name="PLoS Genet.">
        <title>Comparative genomic analysis of human fungal pathogens causing paracoccidioidomycosis.</title>
        <authorList>
            <person name="Desjardins C.A."/>
            <person name="Champion M.D."/>
            <person name="Holder J.W."/>
            <person name="Muszewska A."/>
            <person name="Goldberg J."/>
            <person name="Bailao A.M."/>
            <person name="Brigido M.M."/>
            <person name="Ferreira M.E."/>
            <person name="Garcia A.M."/>
            <person name="Grynberg M."/>
            <person name="Gujja S."/>
            <person name="Heiman D.I."/>
            <person name="Henn M.R."/>
            <person name="Kodira C.D."/>
            <person name="Leon-Narvaez H."/>
            <person name="Longo L.V."/>
            <person name="Ma L.J."/>
            <person name="Malavazi I."/>
            <person name="Matsuo A.L."/>
            <person name="Morais F.V."/>
            <person name="Pereira M."/>
            <person name="Rodriguez-Brito S."/>
            <person name="Sakthikumar S."/>
            <person name="Salem-Izacc S.M."/>
            <person name="Sykes S.M."/>
            <person name="Teixeira M.M."/>
            <person name="Vallejo M.C."/>
            <person name="Walter M.E."/>
            <person name="Yandava C."/>
            <person name="Young S."/>
            <person name="Zeng Q."/>
            <person name="Zucker J."/>
            <person name="Felipe M.S."/>
            <person name="Goldman G.H."/>
            <person name="Haas B.J."/>
            <person name="McEwen J.G."/>
            <person name="Nino-Vega G."/>
            <person name="Puccia R."/>
            <person name="San-Blas G."/>
            <person name="Soares C.M."/>
            <person name="Birren B.W."/>
            <person name="Cuomo C.A."/>
        </authorList>
    </citation>
    <scope>NUCLEOTIDE SEQUENCE [LARGE SCALE GENOMIC DNA]</scope>
    <source>
        <strain evidence="3">ATCC MYA-826 / Pb01</strain>
    </source>
</reference>
<dbReference type="KEGG" id="pbl:PAAG_09119"/>
<keyword evidence="3" id="KW-1185">Reference proteome</keyword>
<dbReference type="HOGENOM" id="CLU_2090541_0_0_1"/>
<dbReference type="STRING" id="502779.C1HED0"/>
<dbReference type="AlphaFoldDB" id="C1HED0"/>
<accession>C1HED0</accession>
<dbReference type="RefSeq" id="XP_015702121.1">
    <property type="nucleotide sequence ID" value="XM_015846737.1"/>
</dbReference>
<dbReference type="Proteomes" id="UP000002059">
    <property type="component" value="Partially assembled WGS sequence"/>
</dbReference>
<dbReference type="EMBL" id="KN294087">
    <property type="protein sequence ID" value="EEH41739.2"/>
    <property type="molecule type" value="Genomic_DNA"/>
</dbReference>
<feature type="non-terminal residue" evidence="2">
    <location>
        <position position="117"/>
    </location>
</feature>
<dbReference type="VEuPathDB" id="FungiDB:PAAG_09119"/>
<name>C1HED0_PARBA</name>
<organism evidence="2 3">
    <name type="scientific">Paracoccidioides lutzii (strain ATCC MYA-826 / Pb01)</name>
    <name type="common">Paracoccidioides brasiliensis</name>
    <dbReference type="NCBI Taxonomy" id="502779"/>
    <lineage>
        <taxon>Eukaryota</taxon>
        <taxon>Fungi</taxon>
        <taxon>Dikarya</taxon>
        <taxon>Ascomycota</taxon>
        <taxon>Pezizomycotina</taxon>
        <taxon>Eurotiomycetes</taxon>
        <taxon>Eurotiomycetidae</taxon>
        <taxon>Onygenales</taxon>
        <taxon>Ajellomycetaceae</taxon>
        <taxon>Paracoccidioides</taxon>
    </lineage>
</organism>